<dbReference type="Pfam" id="PF22067">
    <property type="entry name" value="Cep192_D3"/>
    <property type="match status" value="1"/>
</dbReference>
<dbReference type="InterPro" id="IPR054089">
    <property type="entry name" value="Cep192-like_D3"/>
</dbReference>
<protein>
    <recommendedName>
        <fullName evidence="2">Cep192-like domain-containing protein</fullName>
    </recommendedName>
</protein>
<evidence type="ECO:0000313" key="3">
    <source>
        <dbReference type="EMBL" id="KAK6165253.1"/>
    </source>
</evidence>
<dbReference type="Proteomes" id="UP001347796">
    <property type="component" value="Unassembled WGS sequence"/>
</dbReference>
<proteinExistence type="predicted"/>
<evidence type="ECO:0000259" key="2">
    <source>
        <dbReference type="Pfam" id="PF22067"/>
    </source>
</evidence>
<feature type="domain" description="Cep192-like" evidence="2">
    <location>
        <begin position="172"/>
        <end position="242"/>
    </location>
</feature>
<comment type="caution">
    <text evidence="3">The sequence shown here is derived from an EMBL/GenBank/DDBJ whole genome shotgun (WGS) entry which is preliminary data.</text>
</comment>
<dbReference type="GO" id="GO:0044458">
    <property type="term" value="P:motile cilium assembly"/>
    <property type="evidence" value="ECO:0007669"/>
    <property type="project" value="TreeGrafter"/>
</dbReference>
<dbReference type="PANTHER" id="PTHR46500">
    <property type="entry name" value="CILIA- AND FLAGELLA-ASSOCIATED PROTEIN 221"/>
    <property type="match status" value="1"/>
</dbReference>
<name>A0AAN8G514_PATCE</name>
<dbReference type="PANTHER" id="PTHR46500:SF1">
    <property type="entry name" value="CILIA- AND FLAGELLA-ASSOCIATED PROTEIN 221"/>
    <property type="match status" value="1"/>
</dbReference>
<organism evidence="3 4">
    <name type="scientific">Patella caerulea</name>
    <name type="common">Rayed Mediterranean limpet</name>
    <dbReference type="NCBI Taxonomy" id="87958"/>
    <lineage>
        <taxon>Eukaryota</taxon>
        <taxon>Metazoa</taxon>
        <taxon>Spiralia</taxon>
        <taxon>Lophotrochozoa</taxon>
        <taxon>Mollusca</taxon>
        <taxon>Gastropoda</taxon>
        <taxon>Patellogastropoda</taxon>
        <taxon>Patelloidea</taxon>
        <taxon>Patellidae</taxon>
        <taxon>Patella</taxon>
    </lineage>
</organism>
<accession>A0AAN8G514</accession>
<feature type="region of interest" description="Disordered" evidence="1">
    <location>
        <begin position="828"/>
        <end position="848"/>
    </location>
</feature>
<dbReference type="InterPro" id="IPR013783">
    <property type="entry name" value="Ig-like_fold"/>
</dbReference>
<reference evidence="3 4" key="1">
    <citation type="submission" date="2024-01" db="EMBL/GenBank/DDBJ databases">
        <title>The genome of the rayed Mediterranean limpet Patella caerulea (Linnaeus, 1758).</title>
        <authorList>
            <person name="Anh-Thu Weber A."/>
            <person name="Halstead-Nussloch G."/>
        </authorList>
    </citation>
    <scope>NUCLEOTIDE SEQUENCE [LARGE SCALE GENOMIC DNA]</scope>
    <source>
        <strain evidence="3">AATW-2023a</strain>
        <tissue evidence="3">Whole specimen</tissue>
    </source>
</reference>
<dbReference type="EMBL" id="JAZGQO010000021">
    <property type="protein sequence ID" value="KAK6165253.1"/>
    <property type="molecule type" value="Genomic_DNA"/>
</dbReference>
<evidence type="ECO:0000256" key="1">
    <source>
        <dbReference type="SAM" id="MobiDB-lite"/>
    </source>
</evidence>
<keyword evidence="4" id="KW-1185">Reference proteome</keyword>
<evidence type="ECO:0000313" key="4">
    <source>
        <dbReference type="Proteomes" id="UP001347796"/>
    </source>
</evidence>
<dbReference type="GO" id="GO:0097729">
    <property type="term" value="C:9+2 motile cilium"/>
    <property type="evidence" value="ECO:0007669"/>
    <property type="project" value="TreeGrafter"/>
</dbReference>
<gene>
    <name evidence="3" type="ORF">SNE40_022213</name>
</gene>
<dbReference type="InterPro" id="IPR029676">
    <property type="entry name" value="CFAP221"/>
</dbReference>
<sequence length="890" mass="101816">MPTVGNYDRSSSGPLAVAVKRDMGLLVDTMEIVEPVKKNQYVPNHILETKTFAKVGKNSMIHAQPTTIHFDGFNTFTRQSQTLSIVNASTEVICIHIIPPQTKHFSIKYIKNKRMVPGLTLDCVIEFEGDEWRYYYDCVRINCQGEENLMIPLHAYPVLNLKEFPQNFVFPPVPVGETMSQTFPLKCEVPVDFEYQLEYIRPHPFFTVKPMSGCIPANGTTDIVITFSPCEFLTAQMTLQLITSQFNSKPIVCQFTGTSAPGLLKERSKTQYLSQKKTDVLDPRCLSPLDRARSNRRAAKSKTTIRPQQPQEIVKDGIKFPGIINTPHAVAQVLNQQPGRLKAKDVRDTMLSQKDNNKPSSRQMKEALFEQTVRKNVYEERQNQLRWQVKLGDNQLDQSNRVKILEERDNAWNYYMFTRREDPIPENEYERLKTCVKFRRTMRRNDQLAYKEATFDPYNNDMWAVRHVALEKFVQAARKVIIRNRGEVKLKSLRKVVIDWSKKKYTMEHLTHDQQDKIDEDEEKEDIPVQYDISSNRIKQVTFPTFIPPDGKDDMAPDAVGVVPFMPTDVIVKKKVPFFNLKVAQCYQLNGYKPHDIHASSSGFIPSKLVRPLRSGAQEEIINLPVPDQVHHTEIEERDTTVGESTTSLSPPQALFDPVEYPPLHIFNPAPGLQVFHAPAPYSETSSDFHLCPLPRYICKDVMKSPHTSTQRKYLDREDIIRGTMSWKKFPSQGLTSLSNTPTLTGVWIPRWDDSFGRDILPHDVPPLLDSLPTDDNEHIAAEEENVENTESRLGDVNLTPEMVAALFPPLDDTTSSHEDMKITSEMFPVGNKMPSTNIPVGPTGPVPREKRELELEYYITKKYNRLGSKIQAKINNMNVMLTDPNLVLK</sequence>
<dbReference type="AlphaFoldDB" id="A0AAN8G514"/>
<dbReference type="Gene3D" id="2.60.40.10">
    <property type="entry name" value="Immunoglobulins"/>
    <property type="match status" value="1"/>
</dbReference>
<dbReference type="GO" id="GO:0003341">
    <property type="term" value="P:cilium movement"/>
    <property type="evidence" value="ECO:0007669"/>
    <property type="project" value="InterPro"/>
</dbReference>